<dbReference type="Proteomes" id="UP000321805">
    <property type="component" value="Chromosome"/>
</dbReference>
<evidence type="ECO:0000256" key="1">
    <source>
        <dbReference type="SAM" id="Phobius"/>
    </source>
</evidence>
<keyword evidence="1" id="KW-0472">Membrane</keyword>
<dbReference type="EMBL" id="CP042430">
    <property type="protein sequence ID" value="QEC48998.1"/>
    <property type="molecule type" value="Genomic_DNA"/>
</dbReference>
<organism evidence="2 3">
    <name type="scientific">Baekduia soli</name>
    <dbReference type="NCBI Taxonomy" id="496014"/>
    <lineage>
        <taxon>Bacteria</taxon>
        <taxon>Bacillati</taxon>
        <taxon>Actinomycetota</taxon>
        <taxon>Thermoleophilia</taxon>
        <taxon>Solirubrobacterales</taxon>
        <taxon>Baekduiaceae</taxon>
        <taxon>Baekduia</taxon>
    </lineage>
</organism>
<dbReference type="AlphaFoldDB" id="A0A5B8U863"/>
<keyword evidence="3" id="KW-1185">Reference proteome</keyword>
<sequence>MSAPAEPPPLRTCPTCGRQARTPYERCPSCGRSYFETPRATVRRRRVVLASAAVVVVAAVAVLAVLLLRSHTRATVQERARTAERVAALRARLVRIQAPHRGSARSLLPAADATPAQRLAARRALVVAVQDRITADARARARAGELDGPIASTECGPFLRSKEAVPDDRDLRRHIGRYDCIAIKGAVQDGRGAHVADIGHPFVAALDFDTFTYTWCRNTPAQSEAGVPLVFVRLQRACLAARGRAMGTGYADVPDRPAS</sequence>
<name>A0A5B8U863_9ACTN</name>
<proteinExistence type="predicted"/>
<feature type="transmembrane region" description="Helical" evidence="1">
    <location>
        <begin position="47"/>
        <end position="68"/>
    </location>
</feature>
<dbReference type="KEGG" id="bsol:FSW04_16420"/>
<keyword evidence="1" id="KW-0812">Transmembrane</keyword>
<evidence type="ECO:0000313" key="2">
    <source>
        <dbReference type="EMBL" id="QEC48998.1"/>
    </source>
</evidence>
<dbReference type="OrthoDB" id="5243267at2"/>
<keyword evidence="1" id="KW-1133">Transmembrane helix</keyword>
<dbReference type="RefSeq" id="WP_146921160.1">
    <property type="nucleotide sequence ID" value="NZ_CP042430.1"/>
</dbReference>
<reference evidence="2 3" key="1">
    <citation type="journal article" date="2018" name="J. Microbiol.">
        <title>Baekduia soli gen. nov., sp. nov., a novel bacterium isolated from the soil of Baekdu Mountain and proposal of a novel family name, Baekduiaceae fam. nov.</title>
        <authorList>
            <person name="An D.S."/>
            <person name="Siddiqi M.Z."/>
            <person name="Kim K.H."/>
            <person name="Yu H.S."/>
            <person name="Im W.T."/>
        </authorList>
    </citation>
    <scope>NUCLEOTIDE SEQUENCE [LARGE SCALE GENOMIC DNA]</scope>
    <source>
        <strain evidence="2 3">BR7-21</strain>
    </source>
</reference>
<accession>A0A5B8U863</accession>
<protein>
    <submittedName>
        <fullName evidence="2">Uncharacterized protein</fullName>
    </submittedName>
</protein>
<gene>
    <name evidence="2" type="ORF">FSW04_16420</name>
</gene>
<evidence type="ECO:0000313" key="3">
    <source>
        <dbReference type="Proteomes" id="UP000321805"/>
    </source>
</evidence>